<proteinExistence type="predicted"/>
<dbReference type="OrthoDB" id="383226at2759"/>
<gene>
    <name evidence="3" type="ORF">PCOAH_00047940</name>
</gene>
<name>A0A1B1E625_9APIC</name>
<sequence>MAKPAEGTSYLQAANLQMLDSRKLFYNTVDGNGEGSVQVNYVYCQRINDTGKKIEGKLKECTEIGSNAEKIANGLCYVLMKKKEAQAPATDTKPLGRVPELPPPPGPPGLGDTDEFAESAELDKSFNKSLCHFLYYWLGKEVWESNGSLSSSKFLEVMKKIYEALQLFNVKDNCKLLYDDTTPNKLPSTTTNLTKDLFGYRKTVFDFTFDYEGIKKKLAIVDNNSCDEGYYKHLAAAKTALEIVKQDCEGKGPKWDKDPYCKEFRNKYDLSNNNKNPLTLTINVIQDTSEKVTRYNITNLVLKYTAQYMQELAKKHHDTAAEVEQIAAGPIVSSAVASLVGLPTILFLLYKVTIWAHLKYK</sequence>
<dbReference type="AlphaFoldDB" id="A0A1B1E625"/>
<keyword evidence="2" id="KW-0812">Transmembrane</keyword>
<keyword evidence="2" id="KW-1133">Transmembrane helix</keyword>
<feature type="transmembrane region" description="Helical" evidence="2">
    <location>
        <begin position="331"/>
        <end position="350"/>
    </location>
</feature>
<dbReference type="InterPro" id="IPR008780">
    <property type="entry name" value="Plasmodium_Vir"/>
</dbReference>
<evidence type="ECO:0000256" key="2">
    <source>
        <dbReference type="SAM" id="Phobius"/>
    </source>
</evidence>
<protein>
    <submittedName>
        <fullName evidence="3">KIR protein</fullName>
    </submittedName>
</protein>
<dbReference type="KEGG" id="pcot:PCOAH_00047940"/>
<dbReference type="Proteomes" id="UP000092716">
    <property type="component" value="Chromosome 13"/>
</dbReference>
<feature type="region of interest" description="Disordered" evidence="1">
    <location>
        <begin position="88"/>
        <end position="113"/>
    </location>
</feature>
<dbReference type="EMBL" id="CP016251">
    <property type="protein sequence ID" value="ANQ10461.1"/>
    <property type="molecule type" value="Genomic_DNA"/>
</dbReference>
<organism evidence="3 4">
    <name type="scientific">Plasmodium coatneyi</name>
    <dbReference type="NCBI Taxonomy" id="208452"/>
    <lineage>
        <taxon>Eukaryota</taxon>
        <taxon>Sar</taxon>
        <taxon>Alveolata</taxon>
        <taxon>Apicomplexa</taxon>
        <taxon>Aconoidasida</taxon>
        <taxon>Haemosporida</taxon>
        <taxon>Plasmodiidae</taxon>
        <taxon>Plasmodium</taxon>
    </lineage>
</organism>
<dbReference type="VEuPathDB" id="PlasmoDB:PCOAH_00047940"/>
<evidence type="ECO:0000313" key="4">
    <source>
        <dbReference type="Proteomes" id="UP000092716"/>
    </source>
</evidence>
<dbReference type="RefSeq" id="XP_019917156.1">
    <property type="nucleotide sequence ID" value="XM_020061577.1"/>
</dbReference>
<dbReference type="Pfam" id="PF05795">
    <property type="entry name" value="Plasmodium_Vir"/>
    <property type="match status" value="1"/>
</dbReference>
<accession>A0A1B1E625</accession>
<reference evidence="4" key="1">
    <citation type="submission" date="2016-06" db="EMBL/GenBank/DDBJ databases">
        <title>First high quality genome sequence of Plasmodium coatneyi using continuous long reads from single molecule, real-time sequencing.</title>
        <authorList>
            <person name="Chien J.-T."/>
            <person name="Pakala S.B."/>
            <person name="Geraldo J.A."/>
            <person name="Lapp S.A."/>
            <person name="Barnwell J.W."/>
            <person name="Kissinger J.C."/>
            <person name="Galinski M.R."/>
            <person name="Humphrey J.C."/>
        </authorList>
    </citation>
    <scope>NUCLEOTIDE SEQUENCE [LARGE SCALE GENOMIC DNA]</scope>
    <source>
        <strain evidence="4">Hackeri</strain>
    </source>
</reference>
<keyword evidence="2" id="KW-0472">Membrane</keyword>
<keyword evidence="4" id="KW-1185">Reference proteome</keyword>
<evidence type="ECO:0000313" key="3">
    <source>
        <dbReference type="EMBL" id="ANQ10461.1"/>
    </source>
</evidence>
<dbReference type="GeneID" id="30911525"/>
<evidence type="ECO:0000256" key="1">
    <source>
        <dbReference type="SAM" id="MobiDB-lite"/>
    </source>
</evidence>